<dbReference type="InterPro" id="IPR038770">
    <property type="entry name" value="Na+/solute_symporter_sf"/>
</dbReference>
<feature type="transmembrane region" description="Helical" evidence="8">
    <location>
        <begin position="264"/>
        <end position="282"/>
    </location>
</feature>
<comment type="caution">
    <text evidence="10">The sequence shown here is derived from an EMBL/GenBank/DDBJ whole genome shotgun (WGS) entry which is preliminary data.</text>
</comment>
<name>J9G4Y4_9ZZZZ</name>
<dbReference type="InterPro" id="IPR006153">
    <property type="entry name" value="Cation/H_exchanger_TM"/>
</dbReference>
<dbReference type="Pfam" id="PF00999">
    <property type="entry name" value="Na_H_Exchanger"/>
    <property type="match status" value="1"/>
</dbReference>
<dbReference type="Gene3D" id="1.20.1530.20">
    <property type="match status" value="1"/>
</dbReference>
<feature type="transmembrane region" description="Helical" evidence="8">
    <location>
        <begin position="6"/>
        <end position="24"/>
    </location>
</feature>
<dbReference type="EMBL" id="AMCI01005060">
    <property type="protein sequence ID" value="EJW96882.1"/>
    <property type="molecule type" value="Genomic_DNA"/>
</dbReference>
<dbReference type="GO" id="GO:0015297">
    <property type="term" value="F:antiporter activity"/>
    <property type="evidence" value="ECO:0007669"/>
    <property type="project" value="UniProtKB-KW"/>
</dbReference>
<keyword evidence="4 8" id="KW-0812">Transmembrane</keyword>
<feature type="transmembrane region" description="Helical" evidence="8">
    <location>
        <begin position="146"/>
        <end position="167"/>
    </location>
</feature>
<feature type="transmembrane region" description="Helical" evidence="8">
    <location>
        <begin position="213"/>
        <end position="229"/>
    </location>
</feature>
<comment type="subcellular location">
    <subcellularLocation>
        <location evidence="1">Membrane</location>
        <topology evidence="1">Multi-pass membrane protein</topology>
    </subcellularLocation>
</comment>
<sequence>MPITDPTWIFFIVLSIILFAPMLLERLRIPSIVGMIFAGILIGPHGFGVLERDGSFELFGKVGLYYIMFLASLEMNLQDVQRIKGRAATLGLLGFIIPMLLGYAADTFILGCGAAAAVLIAAMYASHTLIAYPIVLRYGLSRLQSVSIAVGGTIVADTLTLLVLAVVGGMMKDNVTGFYWVWLVVKVILLGLLIIYAFPRIGRWFFRRYDDSVVQYVFVLSLVFLGAGLMEFVGMEGILGAFLVGLVLNSLIPPSSPLMSHIEFLGNALFIPYFLIGVGMIINLDALIDHDGAFLVAGVMVAVGVSSKWIAAYFTQKLFKLSAPERNLMFGLTGARAAATLAVVLVGYNIIMPDGSRLLGEDMLNGAMVLILVTCVVSSLVTESTARKLVIQQQSQRGTPEERQGQNAERILLSLSNPETMQPLVCLGLMLRNSHSPAPIMALNVVLENDPSARQQGLELLHRAEKMAAATHVKIQTYSRWSVNVVSGISHTVKENAITDLVLGLHQKAKLTESFYGKLSMDLLASVERQVLILRAIVPINTIQHIHILVPTKAEYEPGFAHWMQQIARLAQQISCPVDFYSGKETLASLKAFIEKTKLPPTYNLREYVSWNDFSSLAHFVRPNQLCVFICARKGTISYHNYIERMPDQIERYFSSRCILIIYPHQPAADTANAYALRSGVPLKMR</sequence>
<gene>
    <name evidence="10" type="ORF">EVA_15009</name>
</gene>
<evidence type="ECO:0000313" key="10">
    <source>
        <dbReference type="EMBL" id="EJW96882.1"/>
    </source>
</evidence>
<evidence type="ECO:0000256" key="5">
    <source>
        <dbReference type="ARBA" id="ARBA00022989"/>
    </source>
</evidence>
<evidence type="ECO:0000259" key="9">
    <source>
        <dbReference type="Pfam" id="PF00999"/>
    </source>
</evidence>
<evidence type="ECO:0000256" key="6">
    <source>
        <dbReference type="ARBA" id="ARBA00023065"/>
    </source>
</evidence>
<proteinExistence type="predicted"/>
<dbReference type="PANTHER" id="PTHR43562">
    <property type="entry name" value="NAPA-TYPE SODIUM/HYDROGEN ANTIPORTER"/>
    <property type="match status" value="1"/>
</dbReference>
<feature type="domain" description="Cation/H+ exchanger transmembrane" evidence="9">
    <location>
        <begin position="15"/>
        <end position="385"/>
    </location>
</feature>
<dbReference type="SUPFAM" id="SSF52402">
    <property type="entry name" value="Adenine nucleotide alpha hydrolases-like"/>
    <property type="match status" value="1"/>
</dbReference>
<accession>J9G4Y4</accession>
<feature type="transmembrane region" description="Helical" evidence="8">
    <location>
        <begin position="108"/>
        <end position="134"/>
    </location>
</feature>
<keyword evidence="3" id="KW-0050">Antiport</keyword>
<feature type="transmembrane region" description="Helical" evidence="8">
    <location>
        <begin position="363"/>
        <end position="382"/>
    </location>
</feature>
<feature type="transmembrane region" description="Helical" evidence="8">
    <location>
        <begin position="294"/>
        <end position="315"/>
    </location>
</feature>
<dbReference type="AlphaFoldDB" id="J9G4Y4"/>
<dbReference type="Gene3D" id="3.40.50.12370">
    <property type="match status" value="1"/>
</dbReference>
<organism evidence="10">
    <name type="scientific">gut metagenome</name>
    <dbReference type="NCBI Taxonomy" id="749906"/>
    <lineage>
        <taxon>unclassified sequences</taxon>
        <taxon>metagenomes</taxon>
        <taxon>organismal metagenomes</taxon>
    </lineage>
</organism>
<evidence type="ECO:0000256" key="4">
    <source>
        <dbReference type="ARBA" id="ARBA00022692"/>
    </source>
</evidence>
<feature type="transmembrane region" description="Helical" evidence="8">
    <location>
        <begin position="327"/>
        <end position="351"/>
    </location>
</feature>
<dbReference type="PANTHER" id="PTHR43562:SF4">
    <property type="entry name" value="NA(+)_H(+) ANTIPORTER NHAS5"/>
    <property type="match status" value="1"/>
</dbReference>
<feature type="transmembrane region" description="Helical" evidence="8">
    <location>
        <begin position="85"/>
        <end position="102"/>
    </location>
</feature>
<dbReference type="GO" id="GO:0016020">
    <property type="term" value="C:membrane"/>
    <property type="evidence" value="ECO:0007669"/>
    <property type="project" value="UniProtKB-SubCell"/>
</dbReference>
<evidence type="ECO:0000256" key="8">
    <source>
        <dbReference type="SAM" id="Phobius"/>
    </source>
</evidence>
<evidence type="ECO:0000256" key="1">
    <source>
        <dbReference type="ARBA" id="ARBA00004141"/>
    </source>
</evidence>
<feature type="transmembrane region" description="Helical" evidence="8">
    <location>
        <begin position="31"/>
        <end position="50"/>
    </location>
</feature>
<evidence type="ECO:0000256" key="2">
    <source>
        <dbReference type="ARBA" id="ARBA00022448"/>
    </source>
</evidence>
<keyword evidence="5 8" id="KW-1133">Transmembrane helix</keyword>
<reference evidence="10" key="1">
    <citation type="journal article" date="2012" name="PLoS ONE">
        <title>Gene sets for utilization of primary and secondary nutrition supplies in the distal gut of endangered iberian lynx.</title>
        <authorList>
            <person name="Alcaide M."/>
            <person name="Messina E."/>
            <person name="Richter M."/>
            <person name="Bargiela R."/>
            <person name="Peplies J."/>
            <person name="Huws S.A."/>
            <person name="Newbold C.J."/>
            <person name="Golyshin P.N."/>
            <person name="Simon M.A."/>
            <person name="Lopez G."/>
            <person name="Yakimov M.M."/>
            <person name="Ferrer M."/>
        </authorList>
    </citation>
    <scope>NUCLEOTIDE SEQUENCE</scope>
</reference>
<protein>
    <submittedName>
        <fullName evidence="10">Transporter, monovalent cation:proton antiporter-2 family</fullName>
    </submittedName>
</protein>
<keyword evidence="7 8" id="KW-0472">Membrane</keyword>
<dbReference type="GO" id="GO:1902600">
    <property type="term" value="P:proton transmembrane transport"/>
    <property type="evidence" value="ECO:0007669"/>
    <property type="project" value="InterPro"/>
</dbReference>
<keyword evidence="2" id="KW-0813">Transport</keyword>
<feature type="transmembrane region" description="Helical" evidence="8">
    <location>
        <begin position="179"/>
        <end position="201"/>
    </location>
</feature>
<evidence type="ECO:0000256" key="7">
    <source>
        <dbReference type="ARBA" id="ARBA00023136"/>
    </source>
</evidence>
<evidence type="ECO:0000256" key="3">
    <source>
        <dbReference type="ARBA" id="ARBA00022449"/>
    </source>
</evidence>
<keyword evidence="6" id="KW-0406">Ion transport</keyword>